<dbReference type="InterPro" id="IPR000182">
    <property type="entry name" value="GNAT_dom"/>
</dbReference>
<dbReference type="InterPro" id="IPR003781">
    <property type="entry name" value="CoA-bd"/>
</dbReference>
<keyword evidence="8" id="KW-1185">Reference proteome</keyword>
<dbReference type="Gene3D" id="3.40.630.30">
    <property type="match status" value="1"/>
</dbReference>
<dbReference type="Proteomes" id="UP001139104">
    <property type="component" value="Unassembled WGS sequence"/>
</dbReference>
<dbReference type="InterPro" id="IPR032875">
    <property type="entry name" value="Succ_CoA_lig_flav_dom"/>
</dbReference>
<dbReference type="GO" id="GO:0016874">
    <property type="term" value="F:ligase activity"/>
    <property type="evidence" value="ECO:0007669"/>
    <property type="project" value="UniProtKB-KW"/>
</dbReference>
<dbReference type="SUPFAM" id="SSF56059">
    <property type="entry name" value="Glutathione synthetase ATP-binding domain-like"/>
    <property type="match status" value="1"/>
</dbReference>
<feature type="domain" description="N-acetyltransferase" evidence="6">
    <location>
        <begin position="740"/>
        <end position="896"/>
    </location>
</feature>
<reference evidence="7" key="1">
    <citation type="journal article" date="2022" name="ISME J.">
        <title>Identification of active gaseous-alkane degraders at natural gas seeps.</title>
        <authorList>
            <person name="Farhan Ul Haque M."/>
            <person name="Hernandez M."/>
            <person name="Crombie A.T."/>
            <person name="Murrell J.C."/>
        </authorList>
    </citation>
    <scope>NUCLEOTIDE SEQUENCE</scope>
    <source>
        <strain evidence="7">PC2</strain>
    </source>
</reference>
<evidence type="ECO:0000313" key="8">
    <source>
        <dbReference type="Proteomes" id="UP001139104"/>
    </source>
</evidence>
<dbReference type="Gene3D" id="3.30.470.20">
    <property type="entry name" value="ATP-grasp fold, B domain"/>
    <property type="match status" value="1"/>
</dbReference>
<dbReference type="RefSeq" id="WP_243068673.1">
    <property type="nucleotide sequence ID" value="NZ_JAIVFP010000001.1"/>
</dbReference>
<proteinExistence type="predicted"/>
<dbReference type="Gene3D" id="3.30.1490.20">
    <property type="entry name" value="ATP-grasp fold, A domain"/>
    <property type="match status" value="1"/>
</dbReference>
<organism evidence="7 8">
    <name type="scientific">Candidatus Rhodoblastus alkanivorans</name>
    <dbReference type="NCBI Taxonomy" id="2954117"/>
    <lineage>
        <taxon>Bacteria</taxon>
        <taxon>Pseudomonadati</taxon>
        <taxon>Pseudomonadota</taxon>
        <taxon>Alphaproteobacteria</taxon>
        <taxon>Hyphomicrobiales</taxon>
        <taxon>Rhodoblastaceae</taxon>
        <taxon>Rhodoblastus</taxon>
    </lineage>
</organism>
<dbReference type="PANTHER" id="PTHR43334">
    <property type="entry name" value="ACETATE--COA LIGASE [ADP-FORMING]"/>
    <property type="match status" value="1"/>
</dbReference>
<dbReference type="InterPro" id="IPR036291">
    <property type="entry name" value="NAD(P)-bd_dom_sf"/>
</dbReference>
<dbReference type="Gene3D" id="3.40.50.720">
    <property type="entry name" value="NAD(P)-binding Rossmann-like Domain"/>
    <property type="match status" value="1"/>
</dbReference>
<dbReference type="SMART" id="SM00881">
    <property type="entry name" value="CoA_binding"/>
    <property type="match status" value="1"/>
</dbReference>
<dbReference type="Gene3D" id="3.40.50.261">
    <property type="entry name" value="Succinyl-CoA synthetase domains"/>
    <property type="match status" value="2"/>
</dbReference>
<dbReference type="Pfam" id="PF13380">
    <property type="entry name" value="CoA_binding_2"/>
    <property type="match status" value="1"/>
</dbReference>
<dbReference type="EMBL" id="JAIVFP010000001">
    <property type="protein sequence ID" value="MCI4684794.1"/>
    <property type="molecule type" value="Genomic_DNA"/>
</dbReference>
<dbReference type="InterPro" id="IPR013815">
    <property type="entry name" value="ATP_grasp_subdomain_1"/>
</dbReference>
<dbReference type="InterPro" id="IPR016181">
    <property type="entry name" value="Acyl_CoA_acyltransferase"/>
</dbReference>
<dbReference type="Pfam" id="PF13549">
    <property type="entry name" value="ATP-grasp_5"/>
    <property type="match status" value="1"/>
</dbReference>
<feature type="region of interest" description="Disordered" evidence="5">
    <location>
        <begin position="886"/>
        <end position="909"/>
    </location>
</feature>
<evidence type="ECO:0000313" key="7">
    <source>
        <dbReference type="EMBL" id="MCI4684794.1"/>
    </source>
</evidence>
<gene>
    <name evidence="7" type="ORF">K2U94_18825</name>
</gene>
<feature type="compositionally biased region" description="Polar residues" evidence="5">
    <location>
        <begin position="892"/>
        <end position="909"/>
    </location>
</feature>
<dbReference type="SUPFAM" id="SSF51735">
    <property type="entry name" value="NAD(P)-binding Rossmann-fold domains"/>
    <property type="match status" value="1"/>
</dbReference>
<comment type="caution">
    <text evidence="7">The sequence shown here is derived from an EMBL/GenBank/DDBJ whole genome shotgun (WGS) entry which is preliminary data.</text>
</comment>
<keyword evidence="1" id="KW-0816">Tricarboxylic acid cycle</keyword>
<dbReference type="Pfam" id="PF13302">
    <property type="entry name" value="Acetyltransf_3"/>
    <property type="match status" value="1"/>
</dbReference>
<accession>A0ABS9ZAR2</accession>
<dbReference type="PANTHER" id="PTHR43334:SF1">
    <property type="entry name" value="3-HYDROXYPROPIONATE--COA LIGASE [ADP-FORMING]"/>
    <property type="match status" value="1"/>
</dbReference>
<dbReference type="Pfam" id="PF13607">
    <property type="entry name" value="Succ_CoA_lig"/>
    <property type="match status" value="1"/>
</dbReference>
<evidence type="ECO:0000256" key="5">
    <source>
        <dbReference type="SAM" id="MobiDB-lite"/>
    </source>
</evidence>
<evidence type="ECO:0000256" key="1">
    <source>
        <dbReference type="ARBA" id="ARBA00022532"/>
    </source>
</evidence>
<evidence type="ECO:0000256" key="2">
    <source>
        <dbReference type="ARBA" id="ARBA00022598"/>
    </source>
</evidence>
<keyword evidence="4" id="KW-0067">ATP-binding</keyword>
<dbReference type="PROSITE" id="PS51186">
    <property type="entry name" value="GNAT"/>
    <property type="match status" value="1"/>
</dbReference>
<evidence type="ECO:0000256" key="4">
    <source>
        <dbReference type="ARBA" id="ARBA00022840"/>
    </source>
</evidence>
<sequence>MSIRQLDRALQPKSLALVGASDRAGSTGQAVLDNIVSTGFDGVLHVVNPRHQEIAGRRSFKELRELPEPPDLVIVVAPRENVPGIVQEAADLGIPAAIVMTDDPKPGADSLFAQMRAISRKSGIRIFGPNCHGVIAPRVKLNASLSAQPVRAGDLALISQSAAVMEAIAAWGHRRQVGFSGMAALGDMADVDMDDLLDYYALDPMTRAILLYVEYLEDAKSFMSAARAASRIKPVIVIRSGRHEASRRAGTHAGNLATADEVYDAAFRRAGLLRVPSIGALFEAAEALARIKPFNGDRLAIVANGRGVGYLAIDRLLDLGGKLADISPTTRDALKPLASEAWGGAPPVELPPDADAAHYGQVLSLVLQDRANDAVLAMHSPNVLSNAEEIALAAVEAVKKHRRASINQKPVFAVWYGANDAISRIFEEARIPRYEGGAVAGFMYMVKWRQAREALMAAPPSLPVDFAPNTSKARAVVQQAIARGNAWLAPVEISALLEAYDIPIAPARLARTPEEAAEVARLVLGRYGGCVVKIMSRDIIHKSDLGGVALDLRTVEQVVEATTKMLERVAVEAPHARVDGVTIHPMVRRPNARELVMGVADDPTFGPVIVFGRGGKAVEVVNDKALALPPLDLSLARGLMEQTRVVRALRDYRDVPAADIDAVALILVKLSQLSADIPEIRELEFNPVLADADGVVVVDARASVAPAEGRTLAGCNPRFAIAPYPKAQERRTTLKNGTAVQLRPVRPEDEEMYKVFFTHVSPEDIRLRFFAPVKEFSHAFIARLIQIDYARSFVSVAVEEQTGLMLGVVRLMLDIDHEHGEYAILLRSDLKGQGLGWKLMKYMIEFARAEGVKMIEGQVLSENQTMLSMNQALGFRIEDDPAEHGVKKVTLDLTQPPTEAETQPNPEAD</sequence>
<keyword evidence="2 7" id="KW-0436">Ligase</keyword>
<keyword evidence="3" id="KW-0547">Nucleotide-binding</keyword>
<dbReference type="SUPFAM" id="SSF52210">
    <property type="entry name" value="Succinyl-CoA synthetase domains"/>
    <property type="match status" value="2"/>
</dbReference>
<name>A0ABS9ZAR2_9HYPH</name>
<dbReference type="InterPro" id="IPR016102">
    <property type="entry name" value="Succinyl-CoA_synth-like"/>
</dbReference>
<dbReference type="InterPro" id="IPR051538">
    <property type="entry name" value="Acyl-CoA_Synth/Transferase"/>
</dbReference>
<evidence type="ECO:0000256" key="3">
    <source>
        <dbReference type="ARBA" id="ARBA00022741"/>
    </source>
</evidence>
<evidence type="ECO:0000259" key="6">
    <source>
        <dbReference type="PROSITE" id="PS51186"/>
    </source>
</evidence>
<protein>
    <submittedName>
        <fullName evidence="7">Bifunctional acetate--CoA ligase family protein/GNAT family N-acetyltransferase</fullName>
    </submittedName>
</protein>
<dbReference type="SUPFAM" id="SSF55729">
    <property type="entry name" value="Acyl-CoA N-acyltransferases (Nat)"/>
    <property type="match status" value="1"/>
</dbReference>